<dbReference type="SMART" id="SM00823">
    <property type="entry name" value="PKS_PP"/>
    <property type="match status" value="1"/>
</dbReference>
<keyword evidence="1" id="KW-0596">Phosphopantetheine</keyword>
<dbReference type="InterPro" id="IPR001031">
    <property type="entry name" value="Thioesterase"/>
</dbReference>
<dbReference type="GO" id="GO:0043041">
    <property type="term" value="P:amino acid activation for nonribosomal peptide biosynthetic process"/>
    <property type="evidence" value="ECO:0007669"/>
    <property type="project" value="TreeGrafter"/>
</dbReference>
<proteinExistence type="predicted"/>
<dbReference type="SUPFAM" id="SSF56801">
    <property type="entry name" value="Acetyl-CoA synthetase-like"/>
    <property type="match status" value="1"/>
</dbReference>
<dbReference type="InterPro" id="IPR029058">
    <property type="entry name" value="AB_hydrolase_fold"/>
</dbReference>
<dbReference type="Pfam" id="PF00501">
    <property type="entry name" value="AMP-binding"/>
    <property type="match status" value="1"/>
</dbReference>
<dbReference type="PROSITE" id="PS00455">
    <property type="entry name" value="AMP_BINDING"/>
    <property type="match status" value="1"/>
</dbReference>
<evidence type="ECO:0000256" key="2">
    <source>
        <dbReference type="ARBA" id="ARBA00022553"/>
    </source>
</evidence>
<dbReference type="InterPro" id="IPR020806">
    <property type="entry name" value="PKS_PP-bd"/>
</dbReference>
<accession>A0A6J7DWU3</accession>
<dbReference type="EMBL" id="CAFBLP010000018">
    <property type="protein sequence ID" value="CAB4873510.1"/>
    <property type="molecule type" value="Genomic_DNA"/>
</dbReference>
<dbReference type="AlphaFoldDB" id="A0A6J7DWU3"/>
<sequence length="838" mass="90267">MSLRLPSEMATGLTDWALRTPDRIALWDNSDRLSFAEFDARAGTLARLILEHIADAPLRDSLILPIVVGRDIWSILAIHAAIRAGVAFSALDESHPPAMMHELLQRLGQPDLAIVTGPHRAGLLPSGMRTIDARCTPDRPSPAQPRDPSARAAVVFTSGSTGRPKGVVYDGLFLSAMHQRNLDFYAQNDPLKRMTALSPFSFMGGLVNAVTPSTGPSMLVLDPSQMTPLELLDRIDRESINMVGMVSSLAATVLNRSPAERRIESVTRIVVGGEPFSWDQLPALRQAFNANAEITVAYGASETAGALFLNSIAADTPQRSGPISLGFPVGPGRVRLEPIGHGADELQQIVVVGAVACEYLDDPELTNARFGTDADGARWWRSGDLAEQLGDGTYQHLGRIDDLIKIRGKLVEPSEPERVLRQIPGIRNLVVLPHPSPSGGQRLVAHIVLDDESTITPHEVRGQLRTLLPAHLIPALLVQHRALPMTERSKIDRGALLQGDLAPWRTTAARSPAGTMEYFVVAHAAEVLDLDSIDPDDDLWDFGLDSFAAVELAERLSTAGRGAFDPNAFVLHRSCTALAALLTTARPQRRSTITQLNDSGTRSPIFFIPGAHGNAVGFDSVGRALGSEQPVVVIESHGVNAPGRIDRSVLSAAARALKDIARLQPEGTVTVVGYSAGGVVAYEIAQQLTRGSRDVRVVLLDAAMGDEPHGRAGPAELSTGPTRKRGATGSIAALVRRPQIMLRRAAVLGRRVHPGRPTNSPHRRTAIFQITELAIRRYRPEPAAFPVTLLHVDGSEQAARWALLVPHLVTHRVRGTHLTMLEPPHATALAALIGEAVR</sequence>
<dbReference type="Gene3D" id="3.40.50.1820">
    <property type="entry name" value="alpha/beta hydrolase"/>
    <property type="match status" value="1"/>
</dbReference>
<dbReference type="InterPro" id="IPR045851">
    <property type="entry name" value="AMP-bd_C_sf"/>
</dbReference>
<dbReference type="Pfam" id="PF13193">
    <property type="entry name" value="AMP-binding_C"/>
    <property type="match status" value="1"/>
</dbReference>
<feature type="domain" description="Carrier" evidence="3">
    <location>
        <begin position="511"/>
        <end position="586"/>
    </location>
</feature>
<evidence type="ECO:0000259" key="3">
    <source>
        <dbReference type="PROSITE" id="PS50075"/>
    </source>
</evidence>
<dbReference type="InterPro" id="IPR009081">
    <property type="entry name" value="PP-bd_ACP"/>
</dbReference>
<dbReference type="InterPro" id="IPR042099">
    <property type="entry name" value="ANL_N_sf"/>
</dbReference>
<dbReference type="Pfam" id="PF00975">
    <property type="entry name" value="Thioesterase"/>
    <property type="match status" value="1"/>
</dbReference>
<organism evidence="4">
    <name type="scientific">freshwater metagenome</name>
    <dbReference type="NCBI Taxonomy" id="449393"/>
    <lineage>
        <taxon>unclassified sequences</taxon>
        <taxon>metagenomes</taxon>
        <taxon>ecological metagenomes</taxon>
    </lineage>
</organism>
<dbReference type="Gene3D" id="3.40.50.12780">
    <property type="entry name" value="N-terminal domain of ligase-like"/>
    <property type="match status" value="1"/>
</dbReference>
<dbReference type="PANTHER" id="PTHR45527:SF1">
    <property type="entry name" value="FATTY ACID SYNTHASE"/>
    <property type="match status" value="1"/>
</dbReference>
<dbReference type="GO" id="GO:0005737">
    <property type="term" value="C:cytoplasm"/>
    <property type="evidence" value="ECO:0007669"/>
    <property type="project" value="TreeGrafter"/>
</dbReference>
<gene>
    <name evidence="4" type="ORF">UFOPK3376_00978</name>
</gene>
<dbReference type="InterPro" id="IPR036736">
    <property type="entry name" value="ACP-like_sf"/>
</dbReference>
<reference evidence="4" key="1">
    <citation type="submission" date="2020-05" db="EMBL/GenBank/DDBJ databases">
        <authorList>
            <person name="Chiriac C."/>
            <person name="Salcher M."/>
            <person name="Ghai R."/>
            <person name="Kavagutti S V."/>
        </authorList>
    </citation>
    <scope>NUCLEOTIDE SEQUENCE</scope>
</reference>
<name>A0A6J7DWU3_9ZZZZ</name>
<dbReference type="Gene3D" id="1.10.1200.10">
    <property type="entry name" value="ACP-like"/>
    <property type="match status" value="1"/>
</dbReference>
<dbReference type="InterPro" id="IPR020845">
    <property type="entry name" value="AMP-binding_CS"/>
</dbReference>
<dbReference type="Gene3D" id="3.30.300.30">
    <property type="match status" value="1"/>
</dbReference>
<dbReference type="Pfam" id="PF00550">
    <property type="entry name" value="PP-binding"/>
    <property type="match status" value="1"/>
</dbReference>
<dbReference type="GO" id="GO:0044550">
    <property type="term" value="P:secondary metabolite biosynthetic process"/>
    <property type="evidence" value="ECO:0007669"/>
    <property type="project" value="TreeGrafter"/>
</dbReference>
<keyword evidence="2" id="KW-0597">Phosphoprotein</keyword>
<dbReference type="SUPFAM" id="SSF53474">
    <property type="entry name" value="alpha/beta-Hydrolases"/>
    <property type="match status" value="1"/>
</dbReference>
<dbReference type="InterPro" id="IPR025110">
    <property type="entry name" value="AMP-bd_C"/>
</dbReference>
<protein>
    <submittedName>
        <fullName evidence="4">Unannotated protein</fullName>
    </submittedName>
</protein>
<evidence type="ECO:0000313" key="4">
    <source>
        <dbReference type="EMBL" id="CAB4873510.1"/>
    </source>
</evidence>
<evidence type="ECO:0000256" key="1">
    <source>
        <dbReference type="ARBA" id="ARBA00022450"/>
    </source>
</evidence>
<dbReference type="SUPFAM" id="SSF47336">
    <property type="entry name" value="ACP-like"/>
    <property type="match status" value="1"/>
</dbReference>
<dbReference type="PANTHER" id="PTHR45527">
    <property type="entry name" value="NONRIBOSOMAL PEPTIDE SYNTHETASE"/>
    <property type="match status" value="1"/>
</dbReference>
<dbReference type="InterPro" id="IPR000873">
    <property type="entry name" value="AMP-dep_synth/lig_dom"/>
</dbReference>
<dbReference type="GO" id="GO:0031177">
    <property type="term" value="F:phosphopantetheine binding"/>
    <property type="evidence" value="ECO:0007669"/>
    <property type="project" value="InterPro"/>
</dbReference>
<dbReference type="PROSITE" id="PS50075">
    <property type="entry name" value="CARRIER"/>
    <property type="match status" value="1"/>
</dbReference>